<protein>
    <submittedName>
        <fullName evidence="1">Uncharacterized protein</fullName>
    </submittedName>
</protein>
<keyword evidence="2" id="KW-1185">Reference proteome</keyword>
<dbReference type="OrthoDB" id="2193432at2759"/>
<proteinExistence type="predicted"/>
<dbReference type="AlphaFoldDB" id="A0A5J5BFD0"/>
<evidence type="ECO:0000313" key="2">
    <source>
        <dbReference type="Proteomes" id="UP000325577"/>
    </source>
</evidence>
<organism evidence="1 2">
    <name type="scientific">Nyssa sinensis</name>
    <dbReference type="NCBI Taxonomy" id="561372"/>
    <lineage>
        <taxon>Eukaryota</taxon>
        <taxon>Viridiplantae</taxon>
        <taxon>Streptophyta</taxon>
        <taxon>Embryophyta</taxon>
        <taxon>Tracheophyta</taxon>
        <taxon>Spermatophyta</taxon>
        <taxon>Magnoliopsida</taxon>
        <taxon>eudicotyledons</taxon>
        <taxon>Gunneridae</taxon>
        <taxon>Pentapetalae</taxon>
        <taxon>asterids</taxon>
        <taxon>Cornales</taxon>
        <taxon>Nyssaceae</taxon>
        <taxon>Nyssa</taxon>
    </lineage>
</organism>
<sequence length="129" mass="14258">MRGGLSQAVSGVSRVAFVSLKSSIIAALYQSSFLWGNIFSSVFVPSLEKLQAQNLSRTSFIGPELSGLVQNGQPGLMQTYLSQQQWLKQISGPNSPSYRLQHQRQQVLLQQHLASSPQMHQNSMALNQQ</sequence>
<name>A0A5J5BFD0_9ASTE</name>
<dbReference type="EMBL" id="CM018036">
    <property type="protein sequence ID" value="KAA8541326.1"/>
    <property type="molecule type" value="Genomic_DNA"/>
</dbReference>
<dbReference type="Proteomes" id="UP000325577">
    <property type="component" value="Linkage Group LG13"/>
</dbReference>
<reference evidence="1 2" key="1">
    <citation type="submission" date="2019-09" db="EMBL/GenBank/DDBJ databases">
        <title>A chromosome-level genome assembly of the Chinese tupelo Nyssa sinensis.</title>
        <authorList>
            <person name="Yang X."/>
            <person name="Kang M."/>
            <person name="Yang Y."/>
            <person name="Xiong H."/>
            <person name="Wang M."/>
            <person name="Zhang Z."/>
            <person name="Wang Z."/>
            <person name="Wu H."/>
            <person name="Ma T."/>
            <person name="Liu J."/>
            <person name="Xi Z."/>
        </authorList>
    </citation>
    <scope>NUCLEOTIDE SEQUENCE [LARGE SCALE GENOMIC DNA]</scope>
    <source>
        <strain evidence="1">J267</strain>
        <tissue evidence="1">Leaf</tissue>
    </source>
</reference>
<evidence type="ECO:0000313" key="1">
    <source>
        <dbReference type="EMBL" id="KAA8541326.1"/>
    </source>
</evidence>
<gene>
    <name evidence="1" type="ORF">F0562_025289</name>
</gene>
<accession>A0A5J5BFD0</accession>